<organism evidence="3">
    <name type="scientific">Harpegnathos saltator</name>
    <name type="common">Jerdon's jumping ant</name>
    <dbReference type="NCBI Taxonomy" id="610380"/>
    <lineage>
        <taxon>Eukaryota</taxon>
        <taxon>Metazoa</taxon>
        <taxon>Ecdysozoa</taxon>
        <taxon>Arthropoda</taxon>
        <taxon>Hexapoda</taxon>
        <taxon>Insecta</taxon>
        <taxon>Pterygota</taxon>
        <taxon>Neoptera</taxon>
        <taxon>Endopterygota</taxon>
        <taxon>Hymenoptera</taxon>
        <taxon>Apocrita</taxon>
        <taxon>Aculeata</taxon>
        <taxon>Formicoidea</taxon>
        <taxon>Formicidae</taxon>
        <taxon>Ponerinae</taxon>
        <taxon>Ponerini</taxon>
        <taxon>Harpegnathos</taxon>
    </lineage>
</organism>
<proteinExistence type="predicted"/>
<accession>E2BC43</accession>
<evidence type="ECO:0000313" key="2">
    <source>
        <dbReference type="EMBL" id="EFN86719.1"/>
    </source>
</evidence>
<reference evidence="2 3" key="1">
    <citation type="journal article" date="2010" name="Science">
        <title>Genomic comparison of the ants Camponotus floridanus and Harpegnathos saltator.</title>
        <authorList>
            <person name="Bonasio R."/>
            <person name="Zhang G."/>
            <person name="Ye C."/>
            <person name="Mutti N.S."/>
            <person name="Fang X."/>
            <person name="Qin N."/>
            <person name="Donahue G."/>
            <person name="Yang P."/>
            <person name="Li Q."/>
            <person name="Li C."/>
            <person name="Zhang P."/>
            <person name="Huang Z."/>
            <person name="Berger S.L."/>
            <person name="Reinberg D."/>
            <person name="Wang J."/>
            <person name="Liebig J."/>
        </authorList>
    </citation>
    <scope>NUCLEOTIDE SEQUENCE [LARGE SCALE GENOMIC DNA]</scope>
    <source>
        <strain evidence="2 3">R22 G/1</strain>
    </source>
</reference>
<feature type="compositionally biased region" description="Basic and acidic residues" evidence="1">
    <location>
        <begin position="94"/>
        <end position="116"/>
    </location>
</feature>
<feature type="region of interest" description="Disordered" evidence="1">
    <location>
        <begin position="82"/>
        <end position="116"/>
    </location>
</feature>
<evidence type="ECO:0000256" key="1">
    <source>
        <dbReference type="SAM" id="MobiDB-lite"/>
    </source>
</evidence>
<dbReference type="Proteomes" id="UP000008237">
    <property type="component" value="Unassembled WGS sequence"/>
</dbReference>
<dbReference type="EMBL" id="GL447255">
    <property type="protein sequence ID" value="EFN86719.1"/>
    <property type="molecule type" value="Genomic_DNA"/>
</dbReference>
<gene>
    <name evidence="2" type="ORF">EAI_15465</name>
</gene>
<dbReference type="InParanoid" id="E2BC43"/>
<dbReference type="AlphaFoldDB" id="E2BC43"/>
<protein>
    <submittedName>
        <fullName evidence="2">Uncharacterized protein</fullName>
    </submittedName>
</protein>
<evidence type="ECO:0000313" key="3">
    <source>
        <dbReference type="Proteomes" id="UP000008237"/>
    </source>
</evidence>
<keyword evidence="3" id="KW-1185">Reference proteome</keyword>
<name>E2BC43_HARSA</name>
<sequence>MLTYFLQEDFDDFRDISMEIHDCNVCNVCKIVNNFSSNFEHIKVYNDTIPVTLNDNVEAAKKVGAHVTSETETVVTFEHKTVPASIDNKAPQEQAEKQSAKRHEYRASRKDVLSET</sequence>